<dbReference type="RefSeq" id="XP_070911763.1">
    <property type="nucleotide sequence ID" value="XM_071055662.1"/>
</dbReference>
<feature type="compositionally biased region" description="Polar residues" evidence="1">
    <location>
        <begin position="82"/>
        <end position="99"/>
    </location>
</feature>
<reference evidence="2 3" key="1">
    <citation type="submission" date="2024-09" db="EMBL/GenBank/DDBJ databases">
        <title>Itraconazole resistance in Madurella fahalii resulting from another homologue of gene encoding cytochrome P450 14-alpha sterol demethylase (CYP51).</title>
        <authorList>
            <person name="Yoshioka I."/>
            <person name="Fahal A.H."/>
            <person name="Kaneko S."/>
            <person name="Yaguchi T."/>
        </authorList>
    </citation>
    <scope>NUCLEOTIDE SEQUENCE [LARGE SCALE GENOMIC DNA]</scope>
    <source>
        <strain evidence="2 3">IFM 68171</strain>
    </source>
</reference>
<protein>
    <recommendedName>
        <fullName evidence="4">F-box domain-containing protein</fullName>
    </recommendedName>
</protein>
<evidence type="ECO:0000313" key="3">
    <source>
        <dbReference type="Proteomes" id="UP001628179"/>
    </source>
</evidence>
<feature type="compositionally biased region" description="Basic residues" evidence="1">
    <location>
        <begin position="120"/>
        <end position="131"/>
    </location>
</feature>
<comment type="caution">
    <text evidence="2">The sequence shown here is derived from an EMBL/GenBank/DDBJ whole genome shotgun (WGS) entry which is preliminary data.</text>
</comment>
<evidence type="ECO:0000313" key="2">
    <source>
        <dbReference type="EMBL" id="GAB1310030.1"/>
    </source>
</evidence>
<proteinExistence type="predicted"/>
<evidence type="ECO:0000256" key="1">
    <source>
        <dbReference type="SAM" id="MobiDB-lite"/>
    </source>
</evidence>
<accession>A0ABQ0FX00</accession>
<gene>
    <name evidence="2" type="ORF">MFIFM68171_00240</name>
</gene>
<feature type="compositionally biased region" description="Polar residues" evidence="1">
    <location>
        <begin position="38"/>
        <end position="55"/>
    </location>
</feature>
<dbReference type="EMBL" id="BAAFSV010000001">
    <property type="protein sequence ID" value="GAB1310030.1"/>
    <property type="molecule type" value="Genomic_DNA"/>
</dbReference>
<feature type="compositionally biased region" description="Polar residues" evidence="1">
    <location>
        <begin position="16"/>
        <end position="29"/>
    </location>
</feature>
<dbReference type="Proteomes" id="UP001628179">
    <property type="component" value="Unassembled WGS sequence"/>
</dbReference>
<organism evidence="2 3">
    <name type="scientific">Madurella fahalii</name>
    <dbReference type="NCBI Taxonomy" id="1157608"/>
    <lineage>
        <taxon>Eukaryota</taxon>
        <taxon>Fungi</taxon>
        <taxon>Dikarya</taxon>
        <taxon>Ascomycota</taxon>
        <taxon>Pezizomycotina</taxon>
        <taxon>Sordariomycetes</taxon>
        <taxon>Sordariomycetidae</taxon>
        <taxon>Sordariales</taxon>
        <taxon>Sordariales incertae sedis</taxon>
        <taxon>Madurella</taxon>
    </lineage>
</organism>
<name>A0ABQ0FX00_9PEZI</name>
<dbReference type="GeneID" id="98170985"/>
<feature type="compositionally biased region" description="Basic and acidic residues" evidence="1">
    <location>
        <begin position="136"/>
        <end position="145"/>
    </location>
</feature>
<feature type="region of interest" description="Disordered" evidence="1">
    <location>
        <begin position="1"/>
        <end position="192"/>
    </location>
</feature>
<sequence>MSRRKNRRGNVRNADHASSAQPQGSQRVRQPTLEPAQSCVSSNQKPTGNGGQSRRNTGRKFPHPGFVETLGPPSSFRDPRKSQTAQQPNPTGSRGQSEENAAPEDTLPNLELPHGSVAPNKKRTRRRRRSKPNATPRDRFPKLELPEGYLFPNKENSEEPRQRSEYQTMSDNFRPVKPWALDPRYPRPTTNDDKLHSFNYDRQWHSLEGKNVQYELLRALARGRRAQLPPLFKDSTPQELLQARRKYVASGEVQLYEIRMAYLDVPNSSKLSIVSTQAGSDKSSADDGNGLIKLLKIPELRKLVVDHLSPSIGDLTALAGTCKRIATCVHLSFEVWDFNSAVFPIEKFLAKEDDKGRPLQADGVRSDTLVVTQKSDRSALVKPYMANFHNFIKLCAAITAIPWSFKSIILDQIPFLDVATFEMMVNSMPNLSAITVTRCLLLDVTKLKPLLEVIQRHPRAAGGQEGQSAKYICLDFFPFFFRGPQSSKRLGSYGVTYNEPTFHTPKAVFGLILQCWDLSQTVGMDLVSNSSAFWSFVRQLPGPDVLWAIKARDALITREHDLGAGIKDKEVVLQAFADDITAALTGDGYKPGNIPWRMGRHFPDDHHRMGYWRKDWMCNSCHFTYPASLFPIRPGTCWSCKMKTYVTEMESSHLRLSQLSAMQHWREGLCPLSATLDDLLRYREGSLDGAIWDVRAADWAWEYFLRFQPREGVEPYVPPEPEGIDSRAKSLARWRWWRSPVTGPFDYREGGPQFEDPCKFPLGPSSYEDEDDGPEPMANYNRRWRWTAKTNEQYLNAWIEEFNRKSRHDRTRGHHDARDIEAISDPRAKRQLEKARNSQEECRIARDAERRAQNGADKALYTYHNAQVEDCLVSLFTPASLPFNLDKPIIHESVNPRAYYQFVQAASRSYLPYTSIRNNSYW</sequence>
<keyword evidence="3" id="KW-1185">Reference proteome</keyword>
<evidence type="ECO:0008006" key="4">
    <source>
        <dbReference type="Google" id="ProtNLM"/>
    </source>
</evidence>
<feature type="compositionally biased region" description="Basic residues" evidence="1">
    <location>
        <begin position="1"/>
        <end position="10"/>
    </location>
</feature>
<feature type="compositionally biased region" description="Basic and acidic residues" evidence="1">
    <location>
        <begin position="155"/>
        <end position="164"/>
    </location>
</feature>